<reference evidence="1" key="1">
    <citation type="submission" date="2020-06" db="EMBL/GenBank/DDBJ databases">
        <title>Analysis procedures for assessing recovery of high quality, complete, closed genomes from Nanopore long read metagenome sequencing.</title>
        <authorList>
            <person name="Bessarab I."/>
            <person name="Arumugam K."/>
            <person name="Haryono M."/>
            <person name="Liu X."/>
            <person name="Roy S."/>
            <person name="Zuniga-Montanez R.E."/>
            <person name="Qiu G."/>
            <person name="Drautz-Moses D.I."/>
            <person name="Law Y.Y."/>
            <person name="Wuertz S."/>
            <person name="Lauro F.M."/>
            <person name="Huson D.H."/>
            <person name="Williams R.B."/>
        </authorList>
    </citation>
    <scope>NUCLEOTIDE SEQUENCE [LARGE SCALE GENOMIC DNA]</scope>
    <source>
        <strain evidence="1">SSD2</strain>
    </source>
</reference>
<dbReference type="Pfam" id="PF07591">
    <property type="entry name" value="PT-HINT"/>
    <property type="match status" value="1"/>
</dbReference>
<dbReference type="Gene3D" id="2.170.16.10">
    <property type="entry name" value="Hedgehog/Intein (Hint) domain"/>
    <property type="match status" value="1"/>
</dbReference>
<dbReference type="AlphaFoldDB" id="A0A7L6AU37"/>
<protein>
    <recommendedName>
        <fullName evidence="3">Intein C-terminal splicing domain-containing protein</fullName>
    </recommendedName>
</protein>
<name>A0A7L6AU37_9GAMM</name>
<evidence type="ECO:0000313" key="2">
    <source>
        <dbReference type="Proteomes" id="UP000510621"/>
    </source>
</evidence>
<evidence type="ECO:0008006" key="3">
    <source>
        <dbReference type="Google" id="ProtNLM"/>
    </source>
</evidence>
<dbReference type="Proteomes" id="UP000510621">
    <property type="component" value="Chromosome"/>
</dbReference>
<dbReference type="InterPro" id="IPR030934">
    <property type="entry name" value="Intein_C"/>
</dbReference>
<evidence type="ECO:0000313" key="1">
    <source>
        <dbReference type="EMBL" id="QLQ32641.1"/>
    </source>
</evidence>
<sequence>MVSITQDGQRHETYNFEVADYHTYFVGADGLWVHNSCRDIFNSVKEWSDYPLDFVARQNGTVNNVVKTKQRTS</sequence>
<gene>
    <name evidence="1" type="ORF">HZT40_14780</name>
</gene>
<proteinExistence type="predicted"/>
<organism evidence="1 2">
    <name type="scientific">Candidatus Thiothrix singaporensis</name>
    <dbReference type="NCBI Taxonomy" id="2799669"/>
    <lineage>
        <taxon>Bacteria</taxon>
        <taxon>Pseudomonadati</taxon>
        <taxon>Pseudomonadota</taxon>
        <taxon>Gammaproteobacteria</taxon>
        <taxon>Thiotrichales</taxon>
        <taxon>Thiotrichaceae</taxon>
        <taxon>Thiothrix</taxon>
    </lineage>
</organism>
<dbReference type="InterPro" id="IPR036844">
    <property type="entry name" value="Hint_dom_sf"/>
</dbReference>
<accession>A0A7L6AU37</accession>
<dbReference type="EMBL" id="CP059265">
    <property type="protein sequence ID" value="QLQ32641.1"/>
    <property type="molecule type" value="Genomic_DNA"/>
</dbReference>
<dbReference type="SUPFAM" id="SSF51294">
    <property type="entry name" value="Hedgehog/intein (Hint) domain"/>
    <property type="match status" value="1"/>
</dbReference>
<dbReference type="NCBIfam" id="TIGR01443">
    <property type="entry name" value="intein_Cterm"/>
    <property type="match status" value="1"/>
</dbReference>
<keyword evidence="2" id="KW-1185">Reference proteome</keyword>
<dbReference type="KEGG" id="this:HZT40_14780"/>